<dbReference type="EMBL" id="CP072800">
    <property type="protein sequence ID" value="QTR48782.1"/>
    <property type="molecule type" value="Genomic_DNA"/>
</dbReference>
<name>A0ABX7X0H3_9GAMM</name>
<gene>
    <name evidence="1" type="ORF">J8380_10830</name>
</gene>
<reference evidence="1 2" key="1">
    <citation type="submission" date="2021-04" db="EMBL/GenBank/DDBJ databases">
        <title>Genomics, taxonomy and metabolism of representatives of sulfur bacteria of the genus Thiothrix: Thiothrix fructosivorans QT, Thiothrix unzii A1T and three new species, Thiothrix subterranea sp. nov., Thiothrix litoralis sp. nov. and 'Candidatus Thiothrix anitrata' sp. nov.</title>
        <authorList>
            <person name="Ravin N.V."/>
            <person name="Smolyakov D."/>
            <person name="Rudenko T.S."/>
            <person name="Mardanov A.V."/>
            <person name="Beletsky A.V."/>
            <person name="Markov N.D."/>
            <person name="Fomenkov A.I."/>
            <person name="Roberts R.J."/>
            <person name="Karnachuk O.V."/>
            <person name="Novikov A."/>
            <person name="Grabovich M.Y."/>
        </authorList>
    </citation>
    <scope>NUCLEOTIDE SEQUENCE [LARGE SCALE GENOMIC DNA]</scope>
    <source>
        <strain evidence="1 2">A52</strain>
    </source>
</reference>
<proteinExistence type="predicted"/>
<organism evidence="1 2">
    <name type="scientific">Candidatus Thiothrix anitrata</name>
    <dbReference type="NCBI Taxonomy" id="2823902"/>
    <lineage>
        <taxon>Bacteria</taxon>
        <taxon>Pseudomonadati</taxon>
        <taxon>Pseudomonadota</taxon>
        <taxon>Gammaproteobacteria</taxon>
        <taxon>Thiotrichales</taxon>
        <taxon>Thiotrichaceae</taxon>
        <taxon>Thiothrix</taxon>
    </lineage>
</organism>
<evidence type="ECO:0000313" key="2">
    <source>
        <dbReference type="Proteomes" id="UP000672027"/>
    </source>
</evidence>
<protein>
    <submittedName>
        <fullName evidence="1">Uncharacterized protein</fullName>
    </submittedName>
</protein>
<dbReference type="Proteomes" id="UP000672027">
    <property type="component" value="Chromosome"/>
</dbReference>
<dbReference type="RefSeq" id="WP_210225663.1">
    <property type="nucleotide sequence ID" value="NZ_CP072800.1"/>
</dbReference>
<evidence type="ECO:0000313" key="1">
    <source>
        <dbReference type="EMBL" id="QTR48782.1"/>
    </source>
</evidence>
<keyword evidence="2" id="KW-1185">Reference proteome</keyword>
<accession>A0ABX7X0H3</accession>
<sequence>MTDTAVLRQVLQPAIVIPLDDHYNRKKLVLPLAVVSVKQSLSGALRFMRHLSKP</sequence>